<feature type="non-terminal residue" evidence="6">
    <location>
        <position position="127"/>
    </location>
</feature>
<keyword evidence="4 5" id="KW-0472">Membrane</keyword>
<comment type="subcellular location">
    <subcellularLocation>
        <location evidence="1">Membrane</location>
        <topology evidence="1">Multi-pass membrane protein</topology>
    </subcellularLocation>
</comment>
<protein>
    <submittedName>
        <fullName evidence="6">Putative conjugal transfer protein TriE</fullName>
    </submittedName>
</protein>
<evidence type="ECO:0000256" key="4">
    <source>
        <dbReference type="ARBA" id="ARBA00023136"/>
    </source>
</evidence>
<dbReference type="Proteomes" id="UP000003465">
    <property type="component" value="Unassembled WGS sequence"/>
</dbReference>
<comment type="caution">
    <text evidence="6">The sequence shown here is derived from an EMBL/GenBank/DDBJ whole genome shotgun (WGS) entry which is preliminary data.</text>
</comment>
<dbReference type="GO" id="GO:0016020">
    <property type="term" value="C:membrane"/>
    <property type="evidence" value="ECO:0007669"/>
    <property type="project" value="UniProtKB-SubCell"/>
</dbReference>
<keyword evidence="3 5" id="KW-1133">Transmembrane helix</keyword>
<dbReference type="EMBL" id="AEAG01001805">
    <property type="protein sequence ID" value="EGH26003.1"/>
    <property type="molecule type" value="Genomic_DNA"/>
</dbReference>
<feature type="transmembrane region" description="Helical" evidence="5">
    <location>
        <begin position="78"/>
        <end position="97"/>
    </location>
</feature>
<dbReference type="GO" id="GO:0030255">
    <property type="term" value="P:protein secretion by the type IV secretion system"/>
    <property type="evidence" value="ECO:0007669"/>
    <property type="project" value="InterPro"/>
</dbReference>
<evidence type="ECO:0000256" key="1">
    <source>
        <dbReference type="ARBA" id="ARBA00004141"/>
    </source>
</evidence>
<feature type="transmembrane region" description="Helical" evidence="5">
    <location>
        <begin position="55"/>
        <end position="72"/>
    </location>
</feature>
<reference evidence="6 7" key="1">
    <citation type="journal article" date="2011" name="PLoS Pathog.">
        <title>Dynamic evolution of pathogenicity revealed by sequencing and comparative genomics of 19 Pseudomonas syringae isolates.</title>
        <authorList>
            <person name="Baltrus D.A."/>
            <person name="Nishimura M.T."/>
            <person name="Romanchuk A."/>
            <person name="Chang J.H."/>
            <person name="Mukhtar M.S."/>
            <person name="Cherkis K."/>
            <person name="Roach J."/>
            <person name="Grant S.R."/>
            <person name="Jones C.D."/>
            <person name="Dangl J.L."/>
        </authorList>
    </citation>
    <scope>NUCLEOTIDE SEQUENCE [LARGE SCALE GENOMIC DNA]</scope>
    <source>
        <strain evidence="6 7">301020</strain>
    </source>
</reference>
<dbReference type="Pfam" id="PF04610">
    <property type="entry name" value="TrbL"/>
    <property type="match status" value="1"/>
</dbReference>
<evidence type="ECO:0000313" key="6">
    <source>
        <dbReference type="EMBL" id="EGH26003.1"/>
    </source>
</evidence>
<organism evidence="6 7">
    <name type="scientific">Pseudomonas amygdali pv. mori str. 301020</name>
    <dbReference type="NCBI Taxonomy" id="629261"/>
    <lineage>
        <taxon>Bacteria</taxon>
        <taxon>Pseudomonadati</taxon>
        <taxon>Pseudomonadota</taxon>
        <taxon>Gammaproteobacteria</taxon>
        <taxon>Pseudomonadales</taxon>
        <taxon>Pseudomonadaceae</taxon>
        <taxon>Pseudomonas</taxon>
        <taxon>Pseudomonas amygdali</taxon>
    </lineage>
</organism>
<keyword evidence="2 5" id="KW-0812">Transmembrane</keyword>
<evidence type="ECO:0000313" key="7">
    <source>
        <dbReference type="Proteomes" id="UP000003465"/>
    </source>
</evidence>
<dbReference type="InterPro" id="IPR007688">
    <property type="entry name" value="Conjugal_tfr_TrbL/VirB6"/>
</dbReference>
<evidence type="ECO:0000256" key="5">
    <source>
        <dbReference type="SAM" id="Phobius"/>
    </source>
</evidence>
<feature type="transmembrane region" description="Helical" evidence="5">
    <location>
        <begin position="104"/>
        <end position="126"/>
    </location>
</feature>
<sequence length="127" mass="13953">MIATQGLKTGFGTAGGENIWRTLDDVWAKSQELGEILYKMDDGFVPLTGWGARNMIWLGAGVLMTVIALVFLVADVTIALLSITAPLFIFCLMFGFLRTMFNNWLQLIFSSILTVLFASLIVNISIA</sequence>
<evidence type="ECO:0000256" key="2">
    <source>
        <dbReference type="ARBA" id="ARBA00022692"/>
    </source>
</evidence>
<name>A0A656GJM3_PSEA0</name>
<evidence type="ECO:0000256" key="3">
    <source>
        <dbReference type="ARBA" id="ARBA00022989"/>
    </source>
</evidence>
<accession>A0A656GJM3</accession>
<proteinExistence type="predicted"/>
<dbReference type="AlphaFoldDB" id="A0A656GJM3"/>
<gene>
    <name evidence="6" type="ORF">PSYMO_33115</name>
</gene>